<protein>
    <recommendedName>
        <fullName evidence="1">AntA/AntB antirepressor domain-containing protein</fullName>
    </recommendedName>
</protein>
<dbReference type="Pfam" id="PF08346">
    <property type="entry name" value="AntA"/>
    <property type="match status" value="1"/>
</dbReference>
<accession>A0A3D2SLN5</accession>
<gene>
    <name evidence="2" type="ORF">DHW29_01735</name>
</gene>
<dbReference type="AlphaFoldDB" id="A0A3D2SLN5"/>
<comment type="caution">
    <text evidence="2">The sequence shown here is derived from an EMBL/GenBank/DDBJ whole genome shotgun (WGS) entry which is preliminary data.</text>
</comment>
<dbReference type="Proteomes" id="UP000263596">
    <property type="component" value="Unassembled WGS sequence"/>
</dbReference>
<feature type="domain" description="AntA/AntB antirepressor" evidence="1">
    <location>
        <begin position="31"/>
        <end position="112"/>
    </location>
</feature>
<dbReference type="RefSeq" id="WP_053088300.1">
    <property type="nucleotide sequence ID" value="NZ_BKFK01000002.1"/>
</dbReference>
<evidence type="ECO:0000313" key="3">
    <source>
        <dbReference type="Proteomes" id="UP000263596"/>
    </source>
</evidence>
<sequence length="169" mass="19616">MTIVTEKINSQHDNLIEVIEAEIGGIKQQVVNARDLHSFLQVGKRFASWIQERIAKYEFVENEDFILISQNGEIKEEAISQNRKIGRGGDRRSIEYHITLDMAKELSMVENNAKGREARRYFIRCEKMAYEVMKSQFLLEPQTLVKKTTKDNPWSLYGWFVFGGSYTGC</sequence>
<proteinExistence type="predicted"/>
<evidence type="ECO:0000259" key="1">
    <source>
        <dbReference type="Pfam" id="PF08346"/>
    </source>
</evidence>
<evidence type="ECO:0000313" key="2">
    <source>
        <dbReference type="EMBL" id="HCK29040.1"/>
    </source>
</evidence>
<dbReference type="PANTHER" id="PTHR36180:SF1">
    <property type="entry name" value="ANTA_ANTB ANTIREPRESSOR DOMAIN-CONTAINING PROTEIN"/>
    <property type="match status" value="1"/>
</dbReference>
<organism evidence="2 3">
    <name type="scientific">Acinetobacter ursingii</name>
    <dbReference type="NCBI Taxonomy" id="108980"/>
    <lineage>
        <taxon>Bacteria</taxon>
        <taxon>Pseudomonadati</taxon>
        <taxon>Pseudomonadota</taxon>
        <taxon>Gammaproteobacteria</taxon>
        <taxon>Moraxellales</taxon>
        <taxon>Moraxellaceae</taxon>
        <taxon>Acinetobacter</taxon>
    </lineage>
</organism>
<dbReference type="EMBL" id="DPVE01000032">
    <property type="protein sequence ID" value="HCK29040.1"/>
    <property type="molecule type" value="Genomic_DNA"/>
</dbReference>
<dbReference type="InterPro" id="IPR013557">
    <property type="entry name" value="AntA/B_antirep"/>
</dbReference>
<reference evidence="2 3" key="1">
    <citation type="journal article" date="2018" name="Nat. Biotechnol.">
        <title>A standardized bacterial taxonomy based on genome phylogeny substantially revises the tree of life.</title>
        <authorList>
            <person name="Parks D.H."/>
            <person name="Chuvochina M."/>
            <person name="Waite D.W."/>
            <person name="Rinke C."/>
            <person name="Skarshewski A."/>
            <person name="Chaumeil P.A."/>
            <person name="Hugenholtz P."/>
        </authorList>
    </citation>
    <scope>NUCLEOTIDE SEQUENCE [LARGE SCALE GENOMIC DNA]</scope>
    <source>
        <strain evidence="2">UBA9669</strain>
    </source>
</reference>
<name>A0A3D2SLN5_9GAMM</name>
<dbReference type="PANTHER" id="PTHR36180">
    <property type="entry name" value="DNA-BINDING PROTEIN-RELATED-RELATED"/>
    <property type="match status" value="1"/>
</dbReference>